<feature type="compositionally biased region" description="Acidic residues" evidence="2">
    <location>
        <begin position="276"/>
        <end position="286"/>
    </location>
</feature>
<reference evidence="4 5" key="1">
    <citation type="submission" date="2024-05" db="EMBL/GenBank/DDBJ databases">
        <title>Genome sequencing and assembly of Indian major carp, Cirrhinus mrigala (Hamilton, 1822).</title>
        <authorList>
            <person name="Mohindra V."/>
            <person name="Chowdhury L.M."/>
            <person name="Lal K."/>
            <person name="Jena J.K."/>
        </authorList>
    </citation>
    <scope>NUCLEOTIDE SEQUENCE [LARGE SCALE GENOMIC DNA]</scope>
    <source>
        <strain evidence="4">CM1030</strain>
        <tissue evidence="4">Blood</tissue>
    </source>
</reference>
<evidence type="ECO:0000259" key="3">
    <source>
        <dbReference type="PROSITE" id="PS50158"/>
    </source>
</evidence>
<dbReference type="EMBL" id="JAMKFB020000227">
    <property type="protein sequence ID" value="KAL0151792.1"/>
    <property type="molecule type" value="Genomic_DNA"/>
</dbReference>
<dbReference type="InterPro" id="IPR036875">
    <property type="entry name" value="Znf_CCHC_sf"/>
</dbReference>
<keyword evidence="1" id="KW-0479">Metal-binding</keyword>
<evidence type="ECO:0000313" key="4">
    <source>
        <dbReference type="EMBL" id="KAL0151792.1"/>
    </source>
</evidence>
<dbReference type="PROSITE" id="PS50158">
    <property type="entry name" value="ZF_CCHC"/>
    <property type="match status" value="1"/>
</dbReference>
<feature type="compositionally biased region" description="Basic and acidic residues" evidence="2">
    <location>
        <begin position="14"/>
        <end position="30"/>
    </location>
</feature>
<dbReference type="SUPFAM" id="SSF57756">
    <property type="entry name" value="Retrovirus zinc finger-like domains"/>
    <property type="match status" value="1"/>
</dbReference>
<keyword evidence="1" id="KW-0863">Zinc-finger</keyword>
<proteinExistence type="predicted"/>
<feature type="domain" description="CCHC-type" evidence="3">
    <location>
        <begin position="223"/>
        <end position="239"/>
    </location>
</feature>
<gene>
    <name evidence="4" type="ORF">M9458_052943</name>
</gene>
<evidence type="ECO:0000313" key="5">
    <source>
        <dbReference type="Proteomes" id="UP001529510"/>
    </source>
</evidence>
<dbReference type="AlphaFoldDB" id="A0ABD0MRN2"/>
<organism evidence="4 5">
    <name type="scientific">Cirrhinus mrigala</name>
    <name type="common">Mrigala</name>
    <dbReference type="NCBI Taxonomy" id="683832"/>
    <lineage>
        <taxon>Eukaryota</taxon>
        <taxon>Metazoa</taxon>
        <taxon>Chordata</taxon>
        <taxon>Craniata</taxon>
        <taxon>Vertebrata</taxon>
        <taxon>Euteleostomi</taxon>
        <taxon>Actinopterygii</taxon>
        <taxon>Neopterygii</taxon>
        <taxon>Teleostei</taxon>
        <taxon>Ostariophysi</taxon>
        <taxon>Cypriniformes</taxon>
        <taxon>Cyprinidae</taxon>
        <taxon>Labeoninae</taxon>
        <taxon>Labeonini</taxon>
        <taxon>Cirrhinus</taxon>
    </lineage>
</organism>
<name>A0ABD0MRN2_CIRMR</name>
<dbReference type="Pfam" id="PF00098">
    <property type="entry name" value="zf-CCHC"/>
    <property type="match status" value="1"/>
</dbReference>
<dbReference type="Proteomes" id="UP001529510">
    <property type="component" value="Unassembled WGS sequence"/>
</dbReference>
<keyword evidence="5" id="KW-1185">Reference proteome</keyword>
<evidence type="ECO:0000256" key="1">
    <source>
        <dbReference type="PROSITE-ProRule" id="PRU00047"/>
    </source>
</evidence>
<dbReference type="InterPro" id="IPR001878">
    <property type="entry name" value="Znf_CCHC"/>
</dbReference>
<protein>
    <recommendedName>
        <fullName evidence="3">CCHC-type domain-containing protein</fullName>
    </recommendedName>
</protein>
<feature type="compositionally biased region" description="Basic and acidic residues" evidence="2">
    <location>
        <begin position="325"/>
        <end position="342"/>
    </location>
</feature>
<sequence length="363" mass="41903">MYGLIGKGMEMAEDNGKDNDQGKGQRRREQIGIKKIESKRRYAKEATLTVDMGEVSDGRAVDLIKVIAEKVGVDKILAVRPKQNRLYEVTLTNEEICDDLVDGLEMKGEKCEVKKLQEREYVVSFMHLPAYLEDSNITDKLEGWGVTPTSGIRRRYYSGTEIEDGTRFVRVKFPKEVVSLPYSTRFETAEGTQHFRIIHNRQVKTCRLCMNPEHILKDCPEFRCYKCEQQGHFARDCREVKCPDCLEFLDKCQCWTGSEGEQEEEQREVGGQMQDEMAETQMEEQQEATAENTESNRDDKQSSECGGEEEAEKMEEGTRTSVVEVGHKRTEQIEVENRKRDSESEEDSDTCEWRKRQKAEKKG</sequence>
<dbReference type="SMART" id="SM00343">
    <property type="entry name" value="ZnF_C2HC"/>
    <property type="match status" value="2"/>
</dbReference>
<accession>A0ABD0MRN2</accession>
<dbReference type="GO" id="GO:0008270">
    <property type="term" value="F:zinc ion binding"/>
    <property type="evidence" value="ECO:0007669"/>
    <property type="project" value="UniProtKB-KW"/>
</dbReference>
<evidence type="ECO:0000256" key="2">
    <source>
        <dbReference type="SAM" id="MobiDB-lite"/>
    </source>
</evidence>
<feature type="region of interest" description="Disordered" evidence="2">
    <location>
        <begin position="10"/>
        <end position="30"/>
    </location>
</feature>
<dbReference type="Gene3D" id="4.10.60.10">
    <property type="entry name" value="Zinc finger, CCHC-type"/>
    <property type="match status" value="1"/>
</dbReference>
<keyword evidence="1" id="KW-0862">Zinc</keyword>
<comment type="caution">
    <text evidence="4">The sequence shown here is derived from an EMBL/GenBank/DDBJ whole genome shotgun (WGS) entry which is preliminary data.</text>
</comment>
<feature type="region of interest" description="Disordered" evidence="2">
    <location>
        <begin position="263"/>
        <end position="363"/>
    </location>
</feature>